<protein>
    <recommendedName>
        <fullName evidence="4">DUF4320 family protein</fullName>
    </recommendedName>
</protein>
<evidence type="ECO:0000313" key="3">
    <source>
        <dbReference type="Proteomes" id="UP000637643"/>
    </source>
</evidence>
<accession>A0A917D0L6</accession>
<evidence type="ECO:0000313" key="2">
    <source>
        <dbReference type="EMBL" id="GGG06215.1"/>
    </source>
</evidence>
<proteinExistence type="predicted"/>
<reference evidence="2" key="2">
    <citation type="submission" date="2020-09" db="EMBL/GenBank/DDBJ databases">
        <authorList>
            <person name="Sun Q."/>
            <person name="Zhou Y."/>
        </authorList>
    </citation>
    <scope>NUCLEOTIDE SEQUENCE</scope>
    <source>
        <strain evidence="2">CGMCC 1.16134</strain>
    </source>
</reference>
<sequence>MKRRLNTFKTSEQGDGIISVFFLMMITLIISLLAVTIVQYVMIRSNLRTATNEVLQVMKVENGADALTRQRFDDLLQSMGMNPGKVTFTATNKPVQRGDVLEVTAVRQYDVFALKAVGVYYSVPIKVHVSGLAHKFYRTGE</sequence>
<name>A0A917D0L6_9BACL</name>
<evidence type="ECO:0000256" key="1">
    <source>
        <dbReference type="SAM" id="Phobius"/>
    </source>
</evidence>
<dbReference type="Pfam" id="PF14208">
    <property type="entry name" value="DUF4320"/>
    <property type="match status" value="1"/>
</dbReference>
<keyword evidence="1" id="KW-0812">Transmembrane</keyword>
<organism evidence="2 3">
    <name type="scientific">Paenibacillus albidus</name>
    <dbReference type="NCBI Taxonomy" id="2041023"/>
    <lineage>
        <taxon>Bacteria</taxon>
        <taxon>Bacillati</taxon>
        <taxon>Bacillota</taxon>
        <taxon>Bacilli</taxon>
        <taxon>Bacillales</taxon>
        <taxon>Paenibacillaceae</taxon>
        <taxon>Paenibacillus</taxon>
    </lineage>
</organism>
<dbReference type="AlphaFoldDB" id="A0A917D0L6"/>
<evidence type="ECO:0008006" key="4">
    <source>
        <dbReference type="Google" id="ProtNLM"/>
    </source>
</evidence>
<feature type="transmembrane region" description="Helical" evidence="1">
    <location>
        <begin position="20"/>
        <end position="42"/>
    </location>
</feature>
<dbReference type="InterPro" id="IPR025469">
    <property type="entry name" value="DUF4320"/>
</dbReference>
<keyword evidence="1" id="KW-0472">Membrane</keyword>
<reference evidence="2" key="1">
    <citation type="journal article" date="2014" name="Int. J. Syst. Evol. Microbiol.">
        <title>Complete genome sequence of Corynebacterium casei LMG S-19264T (=DSM 44701T), isolated from a smear-ripened cheese.</title>
        <authorList>
            <consortium name="US DOE Joint Genome Institute (JGI-PGF)"/>
            <person name="Walter F."/>
            <person name="Albersmeier A."/>
            <person name="Kalinowski J."/>
            <person name="Ruckert C."/>
        </authorList>
    </citation>
    <scope>NUCLEOTIDE SEQUENCE</scope>
    <source>
        <strain evidence="2">CGMCC 1.16134</strain>
    </source>
</reference>
<dbReference type="RefSeq" id="WP_189031133.1">
    <property type="nucleotide sequence ID" value="NZ_BMKR01000040.1"/>
</dbReference>
<gene>
    <name evidence="2" type="ORF">GCM10010912_58540</name>
</gene>
<dbReference type="EMBL" id="BMKR01000040">
    <property type="protein sequence ID" value="GGG06215.1"/>
    <property type="molecule type" value="Genomic_DNA"/>
</dbReference>
<dbReference type="Proteomes" id="UP000637643">
    <property type="component" value="Unassembled WGS sequence"/>
</dbReference>
<keyword evidence="1" id="KW-1133">Transmembrane helix</keyword>
<keyword evidence="3" id="KW-1185">Reference proteome</keyword>
<comment type="caution">
    <text evidence="2">The sequence shown here is derived from an EMBL/GenBank/DDBJ whole genome shotgun (WGS) entry which is preliminary data.</text>
</comment>